<protein>
    <submittedName>
        <fullName evidence="1">Haloacid dehalogenase-like hydrolase</fullName>
    </submittedName>
</protein>
<proteinExistence type="predicted"/>
<evidence type="ECO:0000313" key="2">
    <source>
        <dbReference type="Proteomes" id="UP001196097"/>
    </source>
</evidence>
<reference evidence="1 2" key="1">
    <citation type="journal article" date="2021" name="ISME J.">
        <title>Genomic evolution of the class Acidithiobacillia: deep-branching Proteobacteria living in extreme acidic conditions.</title>
        <authorList>
            <person name="Moya-Beltran A."/>
            <person name="Beard S."/>
            <person name="Rojas-Villalobos C."/>
            <person name="Issotta F."/>
            <person name="Gallardo Y."/>
            <person name="Ulloa R."/>
            <person name="Giaveno A."/>
            <person name="Degli Esposti M."/>
            <person name="Johnson D.B."/>
            <person name="Quatrini R."/>
        </authorList>
    </citation>
    <scope>NUCLEOTIDE SEQUENCE [LARGE SCALE GENOMIC DNA]</scope>
    <source>
        <strain evidence="1 2">CF3</strain>
    </source>
</reference>
<dbReference type="EMBL" id="CP130946">
    <property type="protein sequence ID" value="XRP72971.1"/>
    <property type="molecule type" value="Genomic_DNA"/>
</dbReference>
<keyword evidence="2" id="KW-1185">Reference proteome</keyword>
<sequence length="276" mass="31118">MSKKLIPIAIAYDFDGTLAPGNMQEYDFIPALNMMSKEFWKSVNEIAQQHEMDQILAYMWAMLRQADKADIRVHKSDFKNFGKNITLFPGVSDWFKRINAYARSKGVRLQHFIISSGIREMVEGTPINKEFKKVYASGFMFDHNGVACWPALAVNYTTKTQYLFRINKGSLDVHDNSVINKFVPKDQRPVPFENMIFIGDGETDIPCMRLVKDQGGHSIAVYNSSKRGVKKHADQLVENDRATLAAPADFQDGSTIDGCVKAIIDKVEAAARIRGV</sequence>
<organism evidence="1 2">
    <name type="scientific">Acidithiobacillus ferruginosus</name>
    <dbReference type="NCBI Taxonomy" id="3063951"/>
    <lineage>
        <taxon>Bacteria</taxon>
        <taxon>Pseudomonadati</taxon>
        <taxon>Pseudomonadota</taxon>
        <taxon>Acidithiobacillia</taxon>
        <taxon>Acidithiobacillales</taxon>
        <taxon>Acidithiobacillaceae</taxon>
        <taxon>Acidithiobacillus</taxon>
    </lineage>
</organism>
<name>A0ACD5ILV7_9PROT</name>
<evidence type="ECO:0000313" key="1">
    <source>
        <dbReference type="EMBL" id="XRP72971.1"/>
    </source>
</evidence>
<accession>A0ACD5ILV7</accession>
<dbReference type="Proteomes" id="UP001196097">
    <property type="component" value="Chromosome"/>
</dbReference>
<gene>
    <name evidence="1" type="ORF">HF292_014470</name>
</gene>